<feature type="transmembrane region" description="Helical" evidence="2">
    <location>
        <begin position="12"/>
        <end position="30"/>
    </location>
</feature>
<sequence length="265" mass="31009">MKKSEQIANRESWLKVIVIAAVVLLLLYKIAVSSFVFRFSDFISLFASLFAVAVSLMYYRKYKELLVLMTEVKDQLAQSEQEPSKRSVVSSNEEQTQKNDLFEGIDPTVTFTPSAKEMETIRLQEEELRQIEMDKTQIFQQLYTRDDLNEEEKKFFEQQIEEKEKRASKLKQDMIQFGAKISQAITKTPQLFQKRDAKLEGIVRAMTPEVVETASLQEINERLDQMRNNIPLETLQALYREGYLDEEYHLTRAGYREVIHVSKLL</sequence>
<name>I8AJG4_9BACL</name>
<keyword evidence="2" id="KW-1133">Transmembrane helix</keyword>
<comment type="caution">
    <text evidence="3">The sequence shown here is derived from an EMBL/GenBank/DDBJ whole genome shotgun (WGS) entry which is preliminary data.</text>
</comment>
<evidence type="ECO:0000256" key="1">
    <source>
        <dbReference type="SAM" id="Coils"/>
    </source>
</evidence>
<keyword evidence="2" id="KW-0472">Membrane</keyword>
<dbReference type="RefSeq" id="WP_007201586.1">
    <property type="nucleotide sequence ID" value="NZ_AKKV01000024.1"/>
</dbReference>
<gene>
    <name evidence="3" type="ORF">A374_07454</name>
</gene>
<dbReference type="STRING" id="1196324.A374_07454"/>
<accession>I8AJG4</accession>
<protein>
    <submittedName>
        <fullName evidence="3">Uncharacterized protein</fullName>
    </submittedName>
</protein>
<dbReference type="AlphaFoldDB" id="I8AJG4"/>
<feature type="coiled-coil region" evidence="1">
    <location>
        <begin position="153"/>
        <end position="180"/>
    </location>
</feature>
<organism evidence="3 4">
    <name type="scientific">Fictibacillus macauensis ZFHKF-1</name>
    <dbReference type="NCBI Taxonomy" id="1196324"/>
    <lineage>
        <taxon>Bacteria</taxon>
        <taxon>Bacillati</taxon>
        <taxon>Bacillota</taxon>
        <taxon>Bacilli</taxon>
        <taxon>Bacillales</taxon>
        <taxon>Fictibacillaceae</taxon>
        <taxon>Fictibacillus</taxon>
    </lineage>
</organism>
<feature type="transmembrane region" description="Helical" evidence="2">
    <location>
        <begin position="42"/>
        <end position="59"/>
    </location>
</feature>
<keyword evidence="4" id="KW-1185">Reference proteome</keyword>
<dbReference type="Proteomes" id="UP000004080">
    <property type="component" value="Unassembled WGS sequence"/>
</dbReference>
<keyword evidence="2" id="KW-0812">Transmembrane</keyword>
<dbReference type="PATRIC" id="fig|1196324.3.peg.1523"/>
<keyword evidence="1" id="KW-0175">Coiled coil</keyword>
<evidence type="ECO:0000313" key="3">
    <source>
        <dbReference type="EMBL" id="EIT85654.1"/>
    </source>
</evidence>
<dbReference type="OrthoDB" id="2966977at2"/>
<evidence type="ECO:0000256" key="2">
    <source>
        <dbReference type="SAM" id="Phobius"/>
    </source>
</evidence>
<dbReference type="eggNOG" id="ENOG5030CKQ">
    <property type="taxonomic scope" value="Bacteria"/>
</dbReference>
<dbReference type="EMBL" id="AKKV01000024">
    <property type="protein sequence ID" value="EIT85654.1"/>
    <property type="molecule type" value="Genomic_DNA"/>
</dbReference>
<reference evidence="3 4" key="1">
    <citation type="journal article" date="2012" name="J. Bacteriol.">
        <title>Genome of Bacillus macauensis ZFHKF-1, a Long-Chain-Forming Bacterium.</title>
        <authorList>
            <person name="Cai L."/>
            <person name="Zhang T."/>
        </authorList>
    </citation>
    <scope>NUCLEOTIDE SEQUENCE [LARGE SCALE GENOMIC DNA]</scope>
    <source>
        <strain evidence="3 4">ZFHKF-1</strain>
    </source>
</reference>
<proteinExistence type="predicted"/>
<evidence type="ECO:0000313" key="4">
    <source>
        <dbReference type="Proteomes" id="UP000004080"/>
    </source>
</evidence>